<feature type="region of interest" description="Disordered" evidence="2">
    <location>
        <begin position="828"/>
        <end position="853"/>
    </location>
</feature>
<sequence>MSGRAGGRAAAADTAAAPRSALQPACVTLDGSLLDADAAARSVGGSSIGVRGGQSPARPAGSAGCRRMPVNRQRSGVPRESTGPVLLDKGESEAAFIATLRTHYTRNGTAESFAPSFKAAPHKTYSRTASGVAGQRAGSAGSAGSAPRSGAARLQAQEEALWEEREEELLDAQQRRFAQLEDALAAREAKREAYLVHRLEASAADKIAEHRRRQDAASRERLAAVQRAQHLPAIKQAQAAARPASGAAALHKLACRPVFASSPGLAAAIEQAAAGIASLPGISTLQAGVDSGGAFSPGAAGGIAGLPGTQRPGWQDRKRTAAAAQVDAVYAQIQAVKATGGALLSPLDAAREPPGGAATPATAAPTTEEEGWMSDLHEDTDLHTAAYEARQLEAAAQAQLPPSALLPRPSGGGVRASALPSAQREASWRAGGGVAGPADVAGAGEEEQEEPADEAEEAAGEEEQEEQPADAKDAAEEAAAESSAPALPDAVAAEEAAALPATDLPSHTILDGGTAEAAAEPEAAAAEQHSDSQMSSAEGRQRQPAAAQEEQEEAESEAAAPAEEEVAHARVSAPATDDASPAAEQEEVSLPAAAALADEEEAGPVPAAAALADEEEAGPVPAAAAAPDVEAAAPAPAAQDDAPMAADPALVVQHSPSTPVLPAEEDSQADTPGPSAAAASEVLALASEASAVGAPAGEQKTEAAQAESAAPAKPEAAPEEAQPAAAEPEAAADAPAEVQDTEEEDDAEEDAAEAAAEDYAAEEVAEEEEEEEAPEKEEEEDAEEAAAEDYAAEEEAAEVAAEEDAAEQKEDVTEDVIAAAEPEQLAAAQACEADGVSCTAGAAAQPASVRSSRGEYAEYITHLCPSSSSSSDR</sequence>
<feature type="region of interest" description="Disordered" evidence="2">
    <location>
        <begin position="1"/>
        <end position="21"/>
    </location>
</feature>
<protein>
    <submittedName>
        <fullName evidence="3">Uncharacterized protein</fullName>
    </submittedName>
</protein>
<reference evidence="3 4" key="1">
    <citation type="journal article" date="2018" name="Plant J.">
        <title>Genome sequences of Chlorella sorokiniana UTEX 1602 and Micractinium conductrix SAG 241.80: implications to maltose excretion by a green alga.</title>
        <authorList>
            <person name="Arriola M.B."/>
            <person name="Velmurugan N."/>
            <person name="Zhang Y."/>
            <person name="Plunkett M.H."/>
            <person name="Hondzo H."/>
            <person name="Barney B.M."/>
        </authorList>
    </citation>
    <scope>NUCLEOTIDE SEQUENCE [LARGE SCALE GENOMIC DNA]</scope>
    <source>
        <strain evidence="3 4">SAG 241.80</strain>
    </source>
</reference>
<feature type="compositionally biased region" description="Low complexity" evidence="2">
    <location>
        <begin position="673"/>
        <end position="738"/>
    </location>
</feature>
<feature type="compositionally biased region" description="Low complexity" evidence="2">
    <location>
        <begin position="129"/>
        <end position="158"/>
    </location>
</feature>
<feature type="region of interest" description="Disordered" evidence="2">
    <location>
        <begin position="346"/>
        <end position="372"/>
    </location>
</feature>
<dbReference type="EMBL" id="LHPF02000002">
    <property type="protein sequence ID" value="PSC75637.1"/>
    <property type="molecule type" value="Genomic_DNA"/>
</dbReference>
<comment type="caution">
    <text evidence="3">The sequence shown here is derived from an EMBL/GenBank/DDBJ whole genome shotgun (WGS) entry which is preliminary data.</text>
</comment>
<feature type="compositionally biased region" description="Low complexity" evidence="2">
    <location>
        <begin position="618"/>
        <end position="652"/>
    </location>
</feature>
<feature type="compositionally biased region" description="Low complexity" evidence="2">
    <location>
        <begin position="398"/>
        <end position="409"/>
    </location>
</feature>
<feature type="compositionally biased region" description="Low complexity" evidence="2">
    <location>
        <begin position="515"/>
        <end position="527"/>
    </location>
</feature>
<gene>
    <name evidence="3" type="ORF">C2E20_0967</name>
</gene>
<proteinExistence type="predicted"/>
<accession>A0A2P6VNK5</accession>
<dbReference type="AlphaFoldDB" id="A0A2P6VNK5"/>
<keyword evidence="1" id="KW-0175">Coiled coil</keyword>
<feature type="region of interest" description="Disordered" evidence="2">
    <location>
        <begin position="128"/>
        <end position="158"/>
    </location>
</feature>
<evidence type="ECO:0000256" key="1">
    <source>
        <dbReference type="SAM" id="Coils"/>
    </source>
</evidence>
<dbReference type="STRING" id="554055.A0A2P6VNK5"/>
<dbReference type="OrthoDB" id="515993at2759"/>
<name>A0A2P6VNK5_9CHLO</name>
<dbReference type="Proteomes" id="UP000239649">
    <property type="component" value="Unassembled WGS sequence"/>
</dbReference>
<keyword evidence="4" id="KW-1185">Reference proteome</keyword>
<feature type="region of interest" description="Disordered" evidence="2">
    <location>
        <begin position="398"/>
        <end position="816"/>
    </location>
</feature>
<feature type="coiled-coil region" evidence="1">
    <location>
        <begin position="163"/>
        <end position="190"/>
    </location>
</feature>
<feature type="region of interest" description="Disordered" evidence="2">
    <location>
        <begin position="44"/>
        <end position="85"/>
    </location>
</feature>
<feature type="compositionally biased region" description="Low complexity" evidence="2">
    <location>
        <begin position="480"/>
        <end position="505"/>
    </location>
</feature>
<organism evidence="3 4">
    <name type="scientific">Micractinium conductrix</name>
    <dbReference type="NCBI Taxonomy" id="554055"/>
    <lineage>
        <taxon>Eukaryota</taxon>
        <taxon>Viridiplantae</taxon>
        <taxon>Chlorophyta</taxon>
        <taxon>core chlorophytes</taxon>
        <taxon>Trebouxiophyceae</taxon>
        <taxon>Chlorellales</taxon>
        <taxon>Chlorellaceae</taxon>
        <taxon>Chlorella clade</taxon>
        <taxon>Micractinium</taxon>
    </lineage>
</organism>
<feature type="compositionally biased region" description="Low complexity" evidence="2">
    <location>
        <begin position="572"/>
        <end position="596"/>
    </location>
</feature>
<evidence type="ECO:0000313" key="3">
    <source>
        <dbReference type="EMBL" id="PSC75637.1"/>
    </source>
</evidence>
<evidence type="ECO:0000256" key="2">
    <source>
        <dbReference type="SAM" id="MobiDB-lite"/>
    </source>
</evidence>
<feature type="compositionally biased region" description="Acidic residues" evidence="2">
    <location>
        <begin position="739"/>
        <end position="805"/>
    </location>
</feature>
<feature type="compositionally biased region" description="Low complexity" evidence="2">
    <location>
        <begin position="7"/>
        <end position="21"/>
    </location>
</feature>
<feature type="compositionally biased region" description="Low complexity" evidence="2">
    <location>
        <begin position="352"/>
        <end position="366"/>
    </location>
</feature>
<feature type="compositionally biased region" description="Acidic residues" evidence="2">
    <location>
        <begin position="444"/>
        <end position="468"/>
    </location>
</feature>
<evidence type="ECO:0000313" key="4">
    <source>
        <dbReference type="Proteomes" id="UP000239649"/>
    </source>
</evidence>